<organism evidence="2 3">
    <name type="scientific">Eilatimonas milleporae</name>
    <dbReference type="NCBI Taxonomy" id="911205"/>
    <lineage>
        <taxon>Bacteria</taxon>
        <taxon>Pseudomonadati</taxon>
        <taxon>Pseudomonadota</taxon>
        <taxon>Alphaproteobacteria</taxon>
        <taxon>Kordiimonadales</taxon>
        <taxon>Kordiimonadaceae</taxon>
        <taxon>Eilatimonas</taxon>
    </lineage>
</organism>
<comment type="caution">
    <text evidence="2">The sequence shown here is derived from an EMBL/GenBank/DDBJ whole genome shotgun (WGS) entry which is preliminary data.</text>
</comment>
<gene>
    <name evidence="2" type="ORF">BXY39_1115</name>
</gene>
<dbReference type="PANTHER" id="PTHR20883">
    <property type="entry name" value="PHYTANOYL-COA DIOXYGENASE DOMAIN CONTAINING 1"/>
    <property type="match status" value="1"/>
</dbReference>
<keyword evidence="2" id="KW-0223">Dioxygenase</keyword>
<evidence type="ECO:0000256" key="1">
    <source>
        <dbReference type="ARBA" id="ARBA00001954"/>
    </source>
</evidence>
<evidence type="ECO:0000313" key="2">
    <source>
        <dbReference type="EMBL" id="RMB08482.1"/>
    </source>
</evidence>
<dbReference type="EMBL" id="REFR01000010">
    <property type="protein sequence ID" value="RMB08482.1"/>
    <property type="molecule type" value="Genomic_DNA"/>
</dbReference>
<keyword evidence="3" id="KW-1185">Reference proteome</keyword>
<sequence>MLKLLTAEKNLNDPILGSRSLNALGFWPARIRTAHALTALRTRLWWRDRSAIGRAVRRDGFAMVPDFLPLPDFKRLRNMALRVLDDVAAHDPVPDRRASGFAPKTLYPWGFDRCEGGTLGRFVILNRLTDDRDRDIAASILDDPRLHEASLAIVGRRVRHRHFWINRTCHGGTADAHDPQKDLHRDTFTPTVKFWLFLEDVRDENGPFMYVPGSHRLNETRYRWEIRRIEEALRHPRGSRASAFRVSPQERDALGLSAPKAFTVPANTLVIANTFGFHRRGDATPGAFRLAIFGTNRPSPFLPL</sequence>
<keyword evidence="2" id="KW-0560">Oxidoreductase</keyword>
<dbReference type="RefSeq" id="WP_121937845.1">
    <property type="nucleotide sequence ID" value="NZ_REFR01000010.1"/>
</dbReference>
<dbReference type="SUPFAM" id="SSF51197">
    <property type="entry name" value="Clavaminate synthase-like"/>
    <property type="match status" value="1"/>
</dbReference>
<proteinExistence type="predicted"/>
<reference evidence="2 3" key="1">
    <citation type="submission" date="2018-10" db="EMBL/GenBank/DDBJ databases">
        <title>Genomic Encyclopedia of Archaeal and Bacterial Type Strains, Phase II (KMG-II): from individual species to whole genera.</title>
        <authorList>
            <person name="Goeker M."/>
        </authorList>
    </citation>
    <scope>NUCLEOTIDE SEQUENCE [LARGE SCALE GENOMIC DNA]</scope>
    <source>
        <strain evidence="2 3">DSM 25217</strain>
    </source>
</reference>
<dbReference type="AlphaFoldDB" id="A0A3M0CGL0"/>
<dbReference type="InterPro" id="IPR008775">
    <property type="entry name" value="Phytyl_CoA_dOase-like"/>
</dbReference>
<protein>
    <submittedName>
        <fullName evidence="2">Phytanoyl-CoA dioxygenase PhyH</fullName>
    </submittedName>
</protein>
<dbReference type="InParanoid" id="A0A3M0CGL0"/>
<dbReference type="OrthoDB" id="547161at2"/>
<dbReference type="GO" id="GO:0016706">
    <property type="term" value="F:2-oxoglutarate-dependent dioxygenase activity"/>
    <property type="evidence" value="ECO:0007669"/>
    <property type="project" value="UniProtKB-ARBA"/>
</dbReference>
<comment type="cofactor">
    <cofactor evidence="1">
        <name>Fe(2+)</name>
        <dbReference type="ChEBI" id="CHEBI:29033"/>
    </cofactor>
</comment>
<dbReference type="PANTHER" id="PTHR20883:SF48">
    <property type="entry name" value="ECTOINE DIOXYGENASE"/>
    <property type="match status" value="1"/>
</dbReference>
<dbReference type="Proteomes" id="UP000271227">
    <property type="component" value="Unassembled WGS sequence"/>
</dbReference>
<dbReference type="Pfam" id="PF05721">
    <property type="entry name" value="PhyH"/>
    <property type="match status" value="1"/>
</dbReference>
<accession>A0A3M0CGL0</accession>
<dbReference type="Gene3D" id="2.60.120.620">
    <property type="entry name" value="q2cbj1_9rhob like domain"/>
    <property type="match status" value="1"/>
</dbReference>
<name>A0A3M0CGL0_9PROT</name>
<evidence type="ECO:0000313" key="3">
    <source>
        <dbReference type="Proteomes" id="UP000271227"/>
    </source>
</evidence>
<dbReference type="GO" id="GO:0005506">
    <property type="term" value="F:iron ion binding"/>
    <property type="evidence" value="ECO:0007669"/>
    <property type="project" value="UniProtKB-ARBA"/>
</dbReference>